<proteinExistence type="predicted"/>
<organism evidence="1 2">
    <name type="scientific">Pectobacterium phage vB_PcaM_CBB</name>
    <dbReference type="NCBI Taxonomy" id="2772511"/>
    <lineage>
        <taxon>Viruses</taxon>
        <taxon>Duplodnaviria</taxon>
        <taxon>Heunggongvirae</taxon>
        <taxon>Uroviricota</taxon>
        <taxon>Caudoviricetes</taxon>
        <taxon>Mimasvirus</taxon>
        <taxon>Mimasvirus CBB</taxon>
    </lineage>
</organism>
<keyword evidence="2" id="KW-1185">Reference proteome</keyword>
<evidence type="ECO:0000313" key="1">
    <source>
        <dbReference type="EMBL" id="AMM43771.1"/>
    </source>
</evidence>
<sequence>MANNMMDKYGVPLPSGRNRTMSQPKVKHKFRVVVYNFGTDIDEKDYVALEVEEVDRPSISFETHQLYQFATNTSYVGRWDWKPITLTIRDAVNNKAAKSIIRQLQKQLDFQRRISAKSEQTFAGYKFRMMIETTGGANPDDSLTNLGRDTAIDAATAITNNAGLVNAIDDFVGGNGYNAVSTIDRWVCYGCIITDIEWDSLDYGSSQYLTIKLTIKPDNCVQYDMIEEMYSDRISSLLPDSVDNALDIVDKIFGGATL</sequence>
<accession>A0A1L2CUS4</accession>
<protein>
    <submittedName>
        <fullName evidence="1">Structural protein</fullName>
    </submittedName>
</protein>
<gene>
    <name evidence="1" type="ORF">CBB_206</name>
</gene>
<dbReference type="EMBL" id="KU574722">
    <property type="protein sequence ID" value="AMM43771.1"/>
    <property type="molecule type" value="Genomic_DNA"/>
</dbReference>
<evidence type="ECO:0000313" key="2">
    <source>
        <dbReference type="Proteomes" id="UP000223891"/>
    </source>
</evidence>
<dbReference type="Proteomes" id="UP000223891">
    <property type="component" value="Segment"/>
</dbReference>
<name>A0A1L2CUS4_9CAUD</name>
<reference evidence="2" key="1">
    <citation type="submission" date="2016-01" db="EMBL/GenBank/DDBJ databases">
        <title>Isolation and Characterization of Enterobacteria phage CBB.</title>
        <authorList>
            <person name="Buttimer C.T.H."/>
            <person name="Hendrix H."/>
            <person name="Alexandre H."/>
            <person name="O'Mahony J."/>
            <person name="Lavigne R."/>
            <person name="Coffey A."/>
        </authorList>
    </citation>
    <scope>NUCLEOTIDE SEQUENCE [LARGE SCALE GENOMIC DNA]</scope>
</reference>